<reference evidence="1" key="1">
    <citation type="journal article" date="2020" name="bioRxiv">
        <title>Chromosome-level reference genome of the European wasp spider Argiope bruennichi: a resource for studies on range expansion and evolutionary adaptation.</title>
        <authorList>
            <person name="Sheffer M.M."/>
            <person name="Hoppe A."/>
            <person name="Krehenwinkel H."/>
            <person name="Uhl G."/>
            <person name="Kuss A.W."/>
            <person name="Jensen L."/>
            <person name="Jensen C."/>
            <person name="Gillespie R.G."/>
            <person name="Hoff K.J."/>
            <person name="Prost S."/>
        </authorList>
    </citation>
    <scope>NUCLEOTIDE SEQUENCE</scope>
</reference>
<organism evidence="1 2">
    <name type="scientific">Argiope bruennichi</name>
    <name type="common">Wasp spider</name>
    <name type="synonym">Aranea bruennichi</name>
    <dbReference type="NCBI Taxonomy" id="94029"/>
    <lineage>
        <taxon>Eukaryota</taxon>
        <taxon>Metazoa</taxon>
        <taxon>Ecdysozoa</taxon>
        <taxon>Arthropoda</taxon>
        <taxon>Chelicerata</taxon>
        <taxon>Arachnida</taxon>
        <taxon>Araneae</taxon>
        <taxon>Araneomorphae</taxon>
        <taxon>Entelegynae</taxon>
        <taxon>Araneoidea</taxon>
        <taxon>Araneidae</taxon>
        <taxon>Argiope</taxon>
    </lineage>
</organism>
<keyword evidence="2" id="KW-1185">Reference proteome</keyword>
<dbReference type="EMBL" id="JABXBU010001863">
    <property type="protein sequence ID" value="KAF8781634.1"/>
    <property type="molecule type" value="Genomic_DNA"/>
</dbReference>
<dbReference type="Proteomes" id="UP000807504">
    <property type="component" value="Unassembled WGS sequence"/>
</dbReference>
<comment type="caution">
    <text evidence="1">The sequence shown here is derived from an EMBL/GenBank/DDBJ whole genome shotgun (WGS) entry which is preliminary data.</text>
</comment>
<name>A0A8T0EV66_ARGBR</name>
<evidence type="ECO:0000313" key="2">
    <source>
        <dbReference type="Proteomes" id="UP000807504"/>
    </source>
</evidence>
<gene>
    <name evidence="1" type="ORF">HNY73_012012</name>
</gene>
<accession>A0A8T0EV66</accession>
<reference evidence="1" key="2">
    <citation type="submission" date="2020-06" db="EMBL/GenBank/DDBJ databases">
        <authorList>
            <person name="Sheffer M."/>
        </authorList>
    </citation>
    <scope>NUCLEOTIDE SEQUENCE</scope>
</reference>
<sequence>MMTAKGLKARIFRTLWPTKLKRRGKKMALFQTRWIFNHLTPSGMSARRRVTIGNEFPVKDVVEFDASLSHFEREFRHLLSRNP</sequence>
<protein>
    <submittedName>
        <fullName evidence="1">Uncharacterized protein</fullName>
    </submittedName>
</protein>
<evidence type="ECO:0000313" key="1">
    <source>
        <dbReference type="EMBL" id="KAF8781634.1"/>
    </source>
</evidence>
<dbReference type="AlphaFoldDB" id="A0A8T0EV66"/>
<proteinExistence type="predicted"/>